<feature type="domain" description="Acyl-CoA dehydrogenase/oxidase C-terminal" evidence="6">
    <location>
        <begin position="194"/>
        <end position="342"/>
    </location>
</feature>
<protein>
    <submittedName>
        <fullName evidence="8">Acyl-CoA/acyl-ACP dehydrogenase</fullName>
    </submittedName>
</protein>
<dbReference type="SUPFAM" id="SSF56645">
    <property type="entry name" value="Acyl-CoA dehydrogenase NM domain-like"/>
    <property type="match status" value="1"/>
</dbReference>
<evidence type="ECO:0000259" key="6">
    <source>
        <dbReference type="Pfam" id="PF00441"/>
    </source>
</evidence>
<keyword evidence="3" id="KW-0285">Flavoprotein</keyword>
<accession>A0ABS5KND4</accession>
<dbReference type="Gene3D" id="1.20.140.10">
    <property type="entry name" value="Butyryl-CoA Dehydrogenase, subunit A, domain 3"/>
    <property type="match status" value="1"/>
</dbReference>
<evidence type="ECO:0000313" key="8">
    <source>
        <dbReference type="EMBL" id="MBS2547529.1"/>
    </source>
</evidence>
<dbReference type="Gene3D" id="1.10.540.10">
    <property type="entry name" value="Acyl-CoA dehydrogenase/oxidase, N-terminal domain"/>
    <property type="match status" value="1"/>
</dbReference>
<comment type="caution">
    <text evidence="8">The sequence shown here is derived from an EMBL/GenBank/DDBJ whole genome shotgun (WGS) entry which is preliminary data.</text>
</comment>
<organism evidence="8 9">
    <name type="scientific">Catenulispora pinistramenti</name>
    <dbReference type="NCBI Taxonomy" id="2705254"/>
    <lineage>
        <taxon>Bacteria</taxon>
        <taxon>Bacillati</taxon>
        <taxon>Actinomycetota</taxon>
        <taxon>Actinomycetes</taxon>
        <taxon>Catenulisporales</taxon>
        <taxon>Catenulisporaceae</taxon>
        <taxon>Catenulispora</taxon>
    </lineage>
</organism>
<sequence length="343" mass="35522">MDFRPTQDQLALAGAVRDVLGKHPAPGTPGEDGPEPGVGGVDGALWRDLAELGIFGVRVPEADGGLGLGHPESVHVFEELGRSLATGPFTATALAATLLPEYAAGRHRVGLGDLTGGAPQLLEHLDALDALLVVEIVDGESPGAAGRSQVLRVEPIELRADAVPHPVDPRVPLHRLRQKPLRGEIVGDSGTADTLLREGALLTAAYQVGIAAVLTERAVAYAKQRTQFGRAIGSFQAVKHLCADMFARAELARAAVHSAAVLLADEAAGHDGADLPAAAAAVSAAKLLADDAAVANARAAIQVHGGMGCTWEMGLHFYLKRAWALSLAYGRAADHADLISESL</sequence>
<name>A0ABS5KND4_9ACTN</name>
<evidence type="ECO:0000313" key="9">
    <source>
        <dbReference type="Proteomes" id="UP000730482"/>
    </source>
</evidence>
<gene>
    <name evidence="8" type="ORF">KGQ19_11670</name>
</gene>
<reference evidence="8 9" key="1">
    <citation type="submission" date="2020-02" db="EMBL/GenBank/DDBJ databases">
        <title>Acidophilic actinobacteria isolated from forest soil.</title>
        <authorList>
            <person name="Golinska P."/>
        </authorList>
    </citation>
    <scope>NUCLEOTIDE SEQUENCE [LARGE SCALE GENOMIC DNA]</scope>
    <source>
        <strain evidence="8 9">NL8</strain>
    </source>
</reference>
<evidence type="ECO:0000256" key="2">
    <source>
        <dbReference type="ARBA" id="ARBA00009347"/>
    </source>
</evidence>
<dbReference type="SUPFAM" id="SSF47203">
    <property type="entry name" value="Acyl-CoA dehydrogenase C-terminal domain-like"/>
    <property type="match status" value="1"/>
</dbReference>
<evidence type="ECO:0000259" key="7">
    <source>
        <dbReference type="Pfam" id="PF02771"/>
    </source>
</evidence>
<keyword evidence="4" id="KW-0274">FAD</keyword>
<comment type="cofactor">
    <cofactor evidence="1">
        <name>FAD</name>
        <dbReference type="ChEBI" id="CHEBI:57692"/>
    </cofactor>
</comment>
<dbReference type="InterPro" id="IPR013786">
    <property type="entry name" value="AcylCoA_DH/ox_N"/>
</dbReference>
<evidence type="ECO:0000256" key="4">
    <source>
        <dbReference type="ARBA" id="ARBA00022827"/>
    </source>
</evidence>
<proteinExistence type="inferred from homology"/>
<dbReference type="InterPro" id="IPR009100">
    <property type="entry name" value="AcylCoA_DH/oxidase_NM_dom_sf"/>
</dbReference>
<dbReference type="PANTHER" id="PTHR43884">
    <property type="entry name" value="ACYL-COA DEHYDROGENASE"/>
    <property type="match status" value="1"/>
</dbReference>
<evidence type="ECO:0000256" key="1">
    <source>
        <dbReference type="ARBA" id="ARBA00001974"/>
    </source>
</evidence>
<keyword evidence="5" id="KW-0560">Oxidoreductase</keyword>
<dbReference type="Proteomes" id="UP000730482">
    <property type="component" value="Unassembled WGS sequence"/>
</dbReference>
<keyword evidence="9" id="KW-1185">Reference proteome</keyword>
<evidence type="ECO:0000256" key="5">
    <source>
        <dbReference type="ARBA" id="ARBA00023002"/>
    </source>
</evidence>
<dbReference type="InterPro" id="IPR036250">
    <property type="entry name" value="AcylCo_DH-like_C"/>
</dbReference>
<dbReference type="RefSeq" id="WP_212009116.1">
    <property type="nucleotide sequence ID" value="NZ_JAAFYZ010000030.1"/>
</dbReference>
<dbReference type="InterPro" id="IPR037069">
    <property type="entry name" value="AcylCoA_DH/ox_N_sf"/>
</dbReference>
<dbReference type="Pfam" id="PF02771">
    <property type="entry name" value="Acyl-CoA_dh_N"/>
    <property type="match status" value="1"/>
</dbReference>
<dbReference type="EMBL" id="JAAFYZ010000030">
    <property type="protein sequence ID" value="MBS2547529.1"/>
    <property type="molecule type" value="Genomic_DNA"/>
</dbReference>
<feature type="domain" description="Acyl-CoA dehydrogenase/oxidase N-terminal" evidence="7">
    <location>
        <begin position="6"/>
        <end position="97"/>
    </location>
</feature>
<dbReference type="PANTHER" id="PTHR43884:SF20">
    <property type="entry name" value="ACYL-COA DEHYDROGENASE FADE28"/>
    <property type="match status" value="1"/>
</dbReference>
<comment type="similarity">
    <text evidence="2">Belongs to the acyl-CoA dehydrogenase family.</text>
</comment>
<dbReference type="Pfam" id="PF00441">
    <property type="entry name" value="Acyl-CoA_dh_1"/>
    <property type="match status" value="1"/>
</dbReference>
<dbReference type="InterPro" id="IPR009075">
    <property type="entry name" value="AcylCo_DH/oxidase_C"/>
</dbReference>
<evidence type="ECO:0000256" key="3">
    <source>
        <dbReference type="ARBA" id="ARBA00022630"/>
    </source>
</evidence>